<proteinExistence type="predicted"/>
<dbReference type="EMBL" id="AP018205">
    <property type="protein sequence ID" value="BAY59638.1"/>
    <property type="molecule type" value="Genomic_DNA"/>
</dbReference>
<dbReference type="AlphaFoldDB" id="A0A1Z4JSN4"/>
<organism evidence="1 2">
    <name type="scientific">Leptolyngbya boryana NIES-2135</name>
    <dbReference type="NCBI Taxonomy" id="1973484"/>
    <lineage>
        <taxon>Bacteria</taxon>
        <taxon>Bacillati</taxon>
        <taxon>Cyanobacteriota</taxon>
        <taxon>Cyanophyceae</taxon>
        <taxon>Leptolyngbyales</taxon>
        <taxon>Leptolyngbyaceae</taxon>
        <taxon>Leptolyngbya group</taxon>
        <taxon>Leptolyngbya</taxon>
    </lineage>
</organism>
<gene>
    <name evidence="1" type="ORF">NIES2135_65150</name>
</gene>
<protein>
    <recommendedName>
        <fullName evidence="3">NERD domain-containing protein</fullName>
    </recommendedName>
</protein>
<evidence type="ECO:0000313" key="2">
    <source>
        <dbReference type="Proteomes" id="UP000217895"/>
    </source>
</evidence>
<reference evidence="1 2" key="1">
    <citation type="submission" date="2017-06" db="EMBL/GenBank/DDBJ databases">
        <title>Genome sequencing of cyanobaciteial culture collection at National Institute for Environmental Studies (NIES).</title>
        <authorList>
            <person name="Hirose Y."/>
            <person name="Shimura Y."/>
            <person name="Fujisawa T."/>
            <person name="Nakamura Y."/>
            <person name="Kawachi M."/>
        </authorList>
    </citation>
    <scope>NUCLEOTIDE SEQUENCE [LARGE SCALE GENOMIC DNA]</scope>
    <source>
        <strain evidence="1 2">NIES-2135</strain>
        <plasmid evidence="2">Plasmid Plasmid2 dna</plasmid>
    </source>
</reference>
<sequence>MVQGAGAETAIAAKLIPLVQQRWKFKFNQPVPRYGDVNVFAISPNGNLYPIKVKAIKGKVHCEGGRLFVLPNSIRERSFGGRNLLLQCRGQAEAIRVQYRIRNVYLILCFANAVMDLKVSSIDGVEIVTGADVVERLQLLDRQLNMMNSTPYC</sequence>
<geneLocation type="plasmid" evidence="1">
    <name>plasmid2</name>
</geneLocation>
<dbReference type="Proteomes" id="UP000217895">
    <property type="component" value="Plasmid Plasmid2 dna"/>
</dbReference>
<evidence type="ECO:0000313" key="1">
    <source>
        <dbReference type="EMBL" id="BAY59638.1"/>
    </source>
</evidence>
<keyword evidence="1" id="KW-0614">Plasmid</keyword>
<evidence type="ECO:0008006" key="3">
    <source>
        <dbReference type="Google" id="ProtNLM"/>
    </source>
</evidence>
<accession>A0A1Z4JSN4</accession>
<name>A0A1Z4JSN4_LEPBY</name>
<keyword evidence="2" id="KW-1185">Reference proteome</keyword>